<organism evidence="1">
    <name type="scientific">hydrothermal vent metagenome</name>
    <dbReference type="NCBI Taxonomy" id="652676"/>
    <lineage>
        <taxon>unclassified sequences</taxon>
        <taxon>metagenomes</taxon>
        <taxon>ecological metagenomes</taxon>
    </lineage>
</organism>
<reference evidence="1" key="1">
    <citation type="submission" date="2016-10" db="EMBL/GenBank/DDBJ databases">
        <authorList>
            <person name="de Groot N.N."/>
        </authorList>
    </citation>
    <scope>NUCLEOTIDE SEQUENCE</scope>
</reference>
<evidence type="ECO:0000313" key="1">
    <source>
        <dbReference type="EMBL" id="SFV71715.1"/>
    </source>
</evidence>
<dbReference type="SUPFAM" id="SSF53474">
    <property type="entry name" value="alpha/beta-Hydrolases"/>
    <property type="match status" value="1"/>
</dbReference>
<dbReference type="Gene3D" id="3.40.50.1820">
    <property type="entry name" value="alpha/beta hydrolase"/>
    <property type="match status" value="1"/>
</dbReference>
<dbReference type="PANTHER" id="PTHR35602:SF3">
    <property type="entry name" value="ESTERASE YQIA"/>
    <property type="match status" value="1"/>
</dbReference>
<accession>A0A1W1D166</accession>
<name>A0A1W1D166_9ZZZZ</name>
<dbReference type="InterPro" id="IPR008886">
    <property type="entry name" value="UPF0227/Esterase_YqiA"/>
</dbReference>
<dbReference type="EMBL" id="FPHM01000299">
    <property type="protein sequence ID" value="SFV71715.1"/>
    <property type="molecule type" value="Genomic_DNA"/>
</dbReference>
<dbReference type="PANTHER" id="PTHR35602">
    <property type="entry name" value="ESTERASE YQIA-RELATED"/>
    <property type="match status" value="1"/>
</dbReference>
<gene>
    <name evidence="1" type="ORF">MNB_SV-13-2176</name>
</gene>
<protein>
    <submittedName>
        <fullName evidence="1">Putative esterase, FIGfam005057</fullName>
    </submittedName>
</protein>
<dbReference type="InterPro" id="IPR029058">
    <property type="entry name" value="AB_hydrolase_fold"/>
</dbReference>
<proteinExistence type="predicted"/>
<sequence length="184" mass="21036">MIIYIHGFGSSGLGGKSSQLREYFNSKNIPFIAPSLSYIPNLALETLEELILSYNQEITLIGSSLGGYYTLYLSQKYRLKAVLINPSIKPYKTLKPYVGDAPSFYDESSFKWTNTHIKSLKSYKISPKKQKRLMLMLQKGDETLDYQKAVDFLPKAKHIIEENGNHSFEGIERYFEKIEAFLVG</sequence>
<dbReference type="Pfam" id="PF05728">
    <property type="entry name" value="UPF0227"/>
    <property type="match status" value="1"/>
</dbReference>
<dbReference type="AlphaFoldDB" id="A0A1W1D166"/>